<evidence type="ECO:0000256" key="3">
    <source>
        <dbReference type="ARBA" id="ARBA00022475"/>
    </source>
</evidence>
<feature type="transmembrane region" description="Helical" evidence="8">
    <location>
        <begin position="422"/>
        <end position="441"/>
    </location>
</feature>
<protein>
    <submittedName>
        <fullName evidence="10">MFS family permease</fullName>
    </submittedName>
</protein>
<comment type="subcellular location">
    <subcellularLocation>
        <location evidence="1">Cell membrane</location>
        <topology evidence="1">Multi-pass membrane protein</topology>
    </subcellularLocation>
</comment>
<keyword evidence="4 8" id="KW-0812">Transmembrane</keyword>
<sequence>MRHLEQSLPSPRELYASDQENKRSNHKRSRGERPYRTIAISSLGTVLEYYDYIIFVFFVKTIGQIFFPPSIPDWVTQVAAFGIFAAGYLARPFGGIVLAHYGDLLGRKRMFVLTIAIMTSSSLGIAAMPTYAGIGIAAPIVLLAFRLLQSAAVGGEVPGAWTFVAEHVPRHRVGLACAMMSSSVVMGIFLGSLTAIAINSWFSVSDVQSFAWRLPFLVSGCAGALSMFVRRYLAETPAFEELKRKRALATEWPLRIVLKRHLFGVAISFALGSFLTAGLVVLYLMTPTLLQTLYAITPLAALQANLLATGVVIASTIAAGFVVDRVGGEWFLVVGSIGFGVSVCVLFEGMLYHPNWLLVLYAMAGFCSSVFVAVPYLMINSFPPSVRYTGVALSYNMASAIFGGMTPIIVTYGLRIDRMAHMHYLIFACALATTVGLVLLGRSKGRL</sequence>
<dbReference type="EMBL" id="JAVDPW010000001">
    <property type="protein sequence ID" value="MDR6288203.1"/>
    <property type="molecule type" value="Genomic_DNA"/>
</dbReference>
<dbReference type="Proteomes" id="UP001262410">
    <property type="component" value="Unassembled WGS sequence"/>
</dbReference>
<feature type="transmembrane region" description="Helical" evidence="8">
    <location>
        <begin position="262"/>
        <end position="284"/>
    </location>
</feature>
<evidence type="ECO:0000259" key="9">
    <source>
        <dbReference type="PROSITE" id="PS50850"/>
    </source>
</evidence>
<evidence type="ECO:0000256" key="2">
    <source>
        <dbReference type="ARBA" id="ARBA00022448"/>
    </source>
</evidence>
<feature type="transmembrane region" description="Helical" evidence="8">
    <location>
        <begin position="37"/>
        <end position="58"/>
    </location>
</feature>
<keyword evidence="11" id="KW-1185">Reference proteome</keyword>
<dbReference type="InterPro" id="IPR020846">
    <property type="entry name" value="MFS_dom"/>
</dbReference>
<dbReference type="Gene3D" id="1.20.1250.20">
    <property type="entry name" value="MFS general substrate transporter like domains"/>
    <property type="match status" value="2"/>
</dbReference>
<dbReference type="PROSITE" id="PS50850">
    <property type="entry name" value="MFS"/>
    <property type="match status" value="1"/>
</dbReference>
<feature type="transmembrane region" description="Helical" evidence="8">
    <location>
        <begin position="173"/>
        <end position="198"/>
    </location>
</feature>
<evidence type="ECO:0000256" key="4">
    <source>
        <dbReference type="ARBA" id="ARBA00022692"/>
    </source>
</evidence>
<feature type="domain" description="Major facilitator superfamily (MFS) profile" evidence="9">
    <location>
        <begin position="37"/>
        <end position="446"/>
    </location>
</feature>
<reference evidence="10 11" key="1">
    <citation type="submission" date="2023-07" db="EMBL/GenBank/DDBJ databases">
        <title>Sorghum-associated microbial communities from plants grown in Nebraska, USA.</title>
        <authorList>
            <person name="Schachtman D."/>
        </authorList>
    </citation>
    <scope>NUCLEOTIDE SEQUENCE [LARGE SCALE GENOMIC DNA]</scope>
    <source>
        <strain evidence="10 11">584</strain>
    </source>
</reference>
<name>A0ABU1JIQ0_9PROT</name>
<feature type="transmembrane region" description="Helical" evidence="8">
    <location>
        <begin position="391"/>
        <end position="410"/>
    </location>
</feature>
<organism evidence="10 11">
    <name type="scientific">Inquilinus ginsengisoli</name>
    <dbReference type="NCBI Taxonomy" id="363840"/>
    <lineage>
        <taxon>Bacteria</taxon>
        <taxon>Pseudomonadati</taxon>
        <taxon>Pseudomonadota</taxon>
        <taxon>Alphaproteobacteria</taxon>
        <taxon>Rhodospirillales</taxon>
        <taxon>Rhodospirillaceae</taxon>
        <taxon>Inquilinus</taxon>
    </lineage>
</organism>
<comment type="caution">
    <text evidence="10">The sequence shown here is derived from an EMBL/GenBank/DDBJ whole genome shotgun (WGS) entry which is preliminary data.</text>
</comment>
<evidence type="ECO:0000313" key="10">
    <source>
        <dbReference type="EMBL" id="MDR6288203.1"/>
    </source>
</evidence>
<dbReference type="PANTHER" id="PTHR43528">
    <property type="entry name" value="ALPHA-KETOGLUTARATE PERMEASE"/>
    <property type="match status" value="1"/>
</dbReference>
<evidence type="ECO:0000256" key="7">
    <source>
        <dbReference type="ARBA" id="ARBA00023136"/>
    </source>
</evidence>
<dbReference type="PANTHER" id="PTHR43528:SF7">
    <property type="entry name" value="MFS TRANSPORTER"/>
    <property type="match status" value="1"/>
</dbReference>
<dbReference type="RefSeq" id="WP_309792173.1">
    <property type="nucleotide sequence ID" value="NZ_JAVDPW010000001.1"/>
</dbReference>
<feature type="transmembrane region" description="Helical" evidence="8">
    <location>
        <begin position="358"/>
        <end position="379"/>
    </location>
</feature>
<keyword evidence="2" id="KW-0813">Transport</keyword>
<accession>A0ABU1JIQ0</accession>
<dbReference type="InterPro" id="IPR036259">
    <property type="entry name" value="MFS_trans_sf"/>
</dbReference>
<evidence type="ECO:0000256" key="6">
    <source>
        <dbReference type="ARBA" id="ARBA00022989"/>
    </source>
</evidence>
<evidence type="ECO:0000256" key="8">
    <source>
        <dbReference type="SAM" id="Phobius"/>
    </source>
</evidence>
<evidence type="ECO:0000256" key="1">
    <source>
        <dbReference type="ARBA" id="ARBA00004651"/>
    </source>
</evidence>
<keyword evidence="6 8" id="KW-1133">Transmembrane helix</keyword>
<feature type="transmembrane region" description="Helical" evidence="8">
    <location>
        <begin position="78"/>
        <end position="98"/>
    </location>
</feature>
<evidence type="ECO:0000313" key="11">
    <source>
        <dbReference type="Proteomes" id="UP001262410"/>
    </source>
</evidence>
<feature type="transmembrane region" description="Helical" evidence="8">
    <location>
        <begin position="330"/>
        <end position="352"/>
    </location>
</feature>
<dbReference type="InterPro" id="IPR051084">
    <property type="entry name" value="H+-coupled_symporters"/>
</dbReference>
<dbReference type="SUPFAM" id="SSF103473">
    <property type="entry name" value="MFS general substrate transporter"/>
    <property type="match status" value="1"/>
</dbReference>
<proteinExistence type="predicted"/>
<feature type="transmembrane region" description="Helical" evidence="8">
    <location>
        <begin position="304"/>
        <end position="323"/>
    </location>
</feature>
<keyword evidence="7 8" id="KW-0472">Membrane</keyword>
<evidence type="ECO:0000256" key="5">
    <source>
        <dbReference type="ARBA" id="ARBA00022847"/>
    </source>
</evidence>
<dbReference type="Pfam" id="PF07690">
    <property type="entry name" value="MFS_1"/>
    <property type="match status" value="1"/>
</dbReference>
<gene>
    <name evidence="10" type="ORF">E9232_000702</name>
</gene>
<keyword evidence="5" id="KW-0769">Symport</keyword>
<dbReference type="InterPro" id="IPR011701">
    <property type="entry name" value="MFS"/>
</dbReference>
<keyword evidence="3" id="KW-1003">Cell membrane</keyword>